<evidence type="ECO:0000313" key="2">
    <source>
        <dbReference type="EMBL" id="CAF0776259.1"/>
    </source>
</evidence>
<dbReference type="OrthoDB" id="10054471at2759"/>
<gene>
    <name evidence="2" type="ORF">OXX778_LOCUS5217</name>
</gene>
<feature type="region of interest" description="Disordered" evidence="1">
    <location>
        <begin position="11"/>
        <end position="37"/>
    </location>
</feature>
<name>A0A813R457_9BILA</name>
<reference evidence="2" key="1">
    <citation type="submission" date="2021-02" db="EMBL/GenBank/DDBJ databases">
        <authorList>
            <person name="Nowell W R."/>
        </authorList>
    </citation>
    <scope>NUCLEOTIDE SEQUENCE</scope>
    <source>
        <strain evidence="2">Ploen Becks lab</strain>
    </source>
</reference>
<dbReference type="EMBL" id="CAJNOC010000556">
    <property type="protein sequence ID" value="CAF0776259.1"/>
    <property type="molecule type" value="Genomic_DNA"/>
</dbReference>
<keyword evidence="3" id="KW-1185">Reference proteome</keyword>
<sequence>MFNSLMPNPILQNSHHHHQHHQTLTLPTSLNQPTQLPTQTNGFKMLFELESNTTLNKTIINLLKKSYFIKKSLNWQPVKYELVVNNKLMQEFEHRKIE</sequence>
<feature type="compositionally biased region" description="Polar residues" evidence="1">
    <location>
        <begin position="27"/>
        <end position="37"/>
    </location>
</feature>
<dbReference type="Proteomes" id="UP000663879">
    <property type="component" value="Unassembled WGS sequence"/>
</dbReference>
<dbReference type="AlphaFoldDB" id="A0A813R457"/>
<proteinExistence type="predicted"/>
<comment type="caution">
    <text evidence="2">The sequence shown here is derived from an EMBL/GenBank/DDBJ whole genome shotgun (WGS) entry which is preliminary data.</text>
</comment>
<accession>A0A813R457</accession>
<protein>
    <submittedName>
        <fullName evidence="2">Uncharacterized protein</fullName>
    </submittedName>
</protein>
<evidence type="ECO:0000256" key="1">
    <source>
        <dbReference type="SAM" id="MobiDB-lite"/>
    </source>
</evidence>
<organism evidence="2 3">
    <name type="scientific">Brachionus calyciflorus</name>
    <dbReference type="NCBI Taxonomy" id="104777"/>
    <lineage>
        <taxon>Eukaryota</taxon>
        <taxon>Metazoa</taxon>
        <taxon>Spiralia</taxon>
        <taxon>Gnathifera</taxon>
        <taxon>Rotifera</taxon>
        <taxon>Eurotatoria</taxon>
        <taxon>Monogononta</taxon>
        <taxon>Pseudotrocha</taxon>
        <taxon>Ploima</taxon>
        <taxon>Brachionidae</taxon>
        <taxon>Brachionus</taxon>
    </lineage>
</organism>
<evidence type="ECO:0000313" key="3">
    <source>
        <dbReference type="Proteomes" id="UP000663879"/>
    </source>
</evidence>